<organism evidence="1">
    <name type="scientific">Sesamum angustifolium</name>
    <dbReference type="NCBI Taxonomy" id="2727405"/>
    <lineage>
        <taxon>Eukaryota</taxon>
        <taxon>Viridiplantae</taxon>
        <taxon>Streptophyta</taxon>
        <taxon>Embryophyta</taxon>
        <taxon>Tracheophyta</taxon>
        <taxon>Spermatophyta</taxon>
        <taxon>Magnoliopsida</taxon>
        <taxon>eudicotyledons</taxon>
        <taxon>Gunneridae</taxon>
        <taxon>Pentapetalae</taxon>
        <taxon>asterids</taxon>
        <taxon>lamiids</taxon>
        <taxon>Lamiales</taxon>
        <taxon>Pedaliaceae</taxon>
        <taxon>Sesamum</taxon>
    </lineage>
</organism>
<reference evidence="1" key="1">
    <citation type="submission" date="2020-06" db="EMBL/GenBank/DDBJ databases">
        <authorList>
            <person name="Li T."/>
            <person name="Hu X."/>
            <person name="Zhang T."/>
            <person name="Song X."/>
            <person name="Zhang H."/>
            <person name="Dai N."/>
            <person name="Sheng W."/>
            <person name="Hou X."/>
            <person name="Wei L."/>
        </authorList>
    </citation>
    <scope>NUCLEOTIDE SEQUENCE</scope>
    <source>
        <strain evidence="1">G01</strain>
        <tissue evidence="1">Leaf</tissue>
    </source>
</reference>
<protein>
    <submittedName>
        <fullName evidence="1">Uncharacterized protein</fullName>
    </submittedName>
</protein>
<gene>
    <name evidence="1" type="ORF">Sangu_3027400</name>
</gene>
<proteinExistence type="predicted"/>
<evidence type="ECO:0000313" key="1">
    <source>
        <dbReference type="EMBL" id="KAL0307494.1"/>
    </source>
</evidence>
<accession>A0AAW2KMC7</accession>
<sequence length="62" mass="7298">MQSLAFRDCILDLASNDYSARYGHHKPCPVQSEYVVRTVDSKKGFARCQYMTTRFSRRFEMV</sequence>
<reference evidence="1" key="2">
    <citation type="journal article" date="2024" name="Plant">
        <title>Genomic evolution and insights into agronomic trait innovations of Sesamum species.</title>
        <authorList>
            <person name="Miao H."/>
            <person name="Wang L."/>
            <person name="Qu L."/>
            <person name="Liu H."/>
            <person name="Sun Y."/>
            <person name="Le M."/>
            <person name="Wang Q."/>
            <person name="Wei S."/>
            <person name="Zheng Y."/>
            <person name="Lin W."/>
            <person name="Duan Y."/>
            <person name="Cao H."/>
            <person name="Xiong S."/>
            <person name="Wang X."/>
            <person name="Wei L."/>
            <person name="Li C."/>
            <person name="Ma Q."/>
            <person name="Ju M."/>
            <person name="Zhao R."/>
            <person name="Li G."/>
            <person name="Mu C."/>
            <person name="Tian Q."/>
            <person name="Mei H."/>
            <person name="Zhang T."/>
            <person name="Gao T."/>
            <person name="Zhang H."/>
        </authorList>
    </citation>
    <scope>NUCLEOTIDE SEQUENCE</scope>
    <source>
        <strain evidence="1">G01</strain>
    </source>
</reference>
<dbReference type="AlphaFoldDB" id="A0AAW2KMC7"/>
<dbReference type="EMBL" id="JACGWK010000106">
    <property type="protein sequence ID" value="KAL0307494.1"/>
    <property type="molecule type" value="Genomic_DNA"/>
</dbReference>
<name>A0AAW2KMC7_9LAMI</name>
<comment type="caution">
    <text evidence="1">The sequence shown here is derived from an EMBL/GenBank/DDBJ whole genome shotgun (WGS) entry which is preliminary data.</text>
</comment>